<dbReference type="EMBL" id="CYXM01000022">
    <property type="protein sequence ID" value="CUN28095.1"/>
    <property type="molecule type" value="Genomic_DNA"/>
</dbReference>
<gene>
    <name evidence="1" type="ORF">ERS852580_03223</name>
</gene>
<reference evidence="1 2" key="1">
    <citation type="submission" date="2015-09" db="EMBL/GenBank/DDBJ databases">
        <authorList>
            <consortium name="Pathogen Informatics"/>
        </authorList>
    </citation>
    <scope>NUCLEOTIDE SEQUENCE [LARGE SCALE GENOMIC DNA]</scope>
    <source>
        <strain evidence="1 2">2789STDY5834968</strain>
    </source>
</reference>
<organism evidence="1 2">
    <name type="scientific">Agathobacter rectalis</name>
    <dbReference type="NCBI Taxonomy" id="39491"/>
    <lineage>
        <taxon>Bacteria</taxon>
        <taxon>Bacillati</taxon>
        <taxon>Bacillota</taxon>
        <taxon>Clostridia</taxon>
        <taxon>Lachnospirales</taxon>
        <taxon>Lachnospiraceae</taxon>
        <taxon>Agathobacter</taxon>
    </lineage>
</organism>
<dbReference type="Proteomes" id="UP000095673">
    <property type="component" value="Unassembled WGS sequence"/>
</dbReference>
<dbReference type="InterPro" id="IPR027417">
    <property type="entry name" value="P-loop_NTPase"/>
</dbReference>
<evidence type="ECO:0000313" key="1">
    <source>
        <dbReference type="EMBL" id="CUN28095.1"/>
    </source>
</evidence>
<protein>
    <recommendedName>
        <fullName evidence="3">Fis family transcriptional regulator</fullName>
    </recommendedName>
</protein>
<sequence length="158" mass="18393">MKGKHKIVVKNNRLHYEFEIKRNITIIKGDSATGKTTLINMIRQFANLGNASGIEIECDAPCTVLEGNMWQMLLKNLSGNIIFIDEENQFIRQQEFAELVKASDNYFVIITRENLYNLPYSVEEIYGLYSSGKYQNTKQIYQEMYHISEKQTQSYIFA</sequence>
<accession>A0A173VPM5</accession>
<evidence type="ECO:0000313" key="2">
    <source>
        <dbReference type="Proteomes" id="UP000095673"/>
    </source>
</evidence>
<dbReference type="SUPFAM" id="SSF52540">
    <property type="entry name" value="P-loop containing nucleoside triphosphate hydrolases"/>
    <property type="match status" value="1"/>
</dbReference>
<dbReference type="OrthoDB" id="1957089at2"/>
<dbReference type="Gene3D" id="3.40.50.300">
    <property type="entry name" value="P-loop containing nucleotide triphosphate hydrolases"/>
    <property type="match status" value="1"/>
</dbReference>
<name>A0A173VPM5_9FIRM</name>
<proteinExistence type="predicted"/>
<evidence type="ECO:0008006" key="3">
    <source>
        <dbReference type="Google" id="ProtNLM"/>
    </source>
</evidence>
<dbReference type="RefSeq" id="WP_055238723.1">
    <property type="nucleotide sequence ID" value="NZ_CYXM01000022.1"/>
</dbReference>
<dbReference type="AlphaFoldDB" id="A0A173VPM5"/>